<comment type="caution">
    <text evidence="1">The sequence shown here is derived from an EMBL/GenBank/DDBJ whole genome shotgun (WGS) entry which is preliminary data.</text>
</comment>
<gene>
    <name evidence="1" type="ORF">KQJ23_21995</name>
</gene>
<dbReference type="RefSeq" id="WP_216481070.1">
    <property type="nucleotide sequence ID" value="NZ_JAHLQJ010000029.1"/>
</dbReference>
<sequence length="122" mass="13873">MNVTNHLNTSLPHLYNAPSLKGMQSGVSISTTRPQHDLLEISDTGRQLEVITKELTKITTPSSPKDDVNEIMKMFRPEAYEKMNRFLEQGNVKEGLNQLLSFAKELGSHSEWILAYRKAQEE</sequence>
<organism evidence="1 2">
    <name type="scientific">Paenibacillus brevis</name>
    <dbReference type="NCBI Taxonomy" id="2841508"/>
    <lineage>
        <taxon>Bacteria</taxon>
        <taxon>Bacillati</taxon>
        <taxon>Bacillota</taxon>
        <taxon>Bacilli</taxon>
        <taxon>Bacillales</taxon>
        <taxon>Paenibacillaceae</taxon>
        <taxon>Paenibacillus</taxon>
    </lineage>
</organism>
<evidence type="ECO:0000313" key="1">
    <source>
        <dbReference type="EMBL" id="MBU5674520.1"/>
    </source>
</evidence>
<reference evidence="1 2" key="1">
    <citation type="submission" date="2021-06" db="EMBL/GenBank/DDBJ databases">
        <authorList>
            <person name="Sun Q."/>
            <person name="Li D."/>
        </authorList>
    </citation>
    <scope>NUCLEOTIDE SEQUENCE [LARGE SCALE GENOMIC DNA]</scope>
    <source>
        <strain evidence="1 2">MSJ-6</strain>
    </source>
</reference>
<keyword evidence="2" id="KW-1185">Reference proteome</keyword>
<dbReference type="Proteomes" id="UP000743001">
    <property type="component" value="Unassembled WGS sequence"/>
</dbReference>
<protein>
    <submittedName>
        <fullName evidence="1">Uncharacterized protein</fullName>
    </submittedName>
</protein>
<proteinExistence type="predicted"/>
<dbReference type="EMBL" id="JAHLQJ010000029">
    <property type="protein sequence ID" value="MBU5674520.1"/>
    <property type="molecule type" value="Genomic_DNA"/>
</dbReference>
<evidence type="ECO:0000313" key="2">
    <source>
        <dbReference type="Proteomes" id="UP000743001"/>
    </source>
</evidence>
<name>A0ABS6FZH1_9BACL</name>
<accession>A0ABS6FZH1</accession>